<dbReference type="Pfam" id="PF07993">
    <property type="entry name" value="NAD_binding_4"/>
    <property type="match status" value="1"/>
</dbReference>
<gene>
    <name evidence="3" type="ORF">ASPWEDRAFT_46916</name>
</gene>
<dbReference type="VEuPathDB" id="FungiDB:ASPWEDRAFT_46916"/>
<dbReference type="Gene3D" id="3.40.50.720">
    <property type="entry name" value="NAD(P)-binding Rossmann-like Domain"/>
    <property type="match status" value="1"/>
</dbReference>
<dbReference type="GeneID" id="63752714"/>
<evidence type="ECO:0000313" key="4">
    <source>
        <dbReference type="Proteomes" id="UP000184383"/>
    </source>
</evidence>
<dbReference type="InterPro" id="IPR013120">
    <property type="entry name" value="FAR_NAD-bd"/>
</dbReference>
<dbReference type="RefSeq" id="XP_040683235.1">
    <property type="nucleotide sequence ID" value="XM_040836866.1"/>
</dbReference>
<dbReference type="Proteomes" id="UP000184383">
    <property type="component" value="Unassembled WGS sequence"/>
</dbReference>
<dbReference type="EMBL" id="KV878221">
    <property type="protein sequence ID" value="OJJ29558.1"/>
    <property type="molecule type" value="Genomic_DNA"/>
</dbReference>
<accession>A0A1L9R3R3</accession>
<dbReference type="GO" id="GO:0005777">
    <property type="term" value="C:peroxisome"/>
    <property type="evidence" value="ECO:0007669"/>
    <property type="project" value="TreeGrafter"/>
</dbReference>
<proteinExistence type="inferred from homology"/>
<keyword evidence="1" id="KW-0443">Lipid metabolism</keyword>
<keyword evidence="1" id="KW-0521">NADP</keyword>
<keyword evidence="4" id="KW-1185">Reference proteome</keyword>
<dbReference type="AlphaFoldDB" id="A0A1L9R3R3"/>
<dbReference type="PANTHER" id="PTHR11011:SF45">
    <property type="entry name" value="FATTY ACYL-COA REDUCTASE CG8306-RELATED"/>
    <property type="match status" value="1"/>
</dbReference>
<organism evidence="3 4">
    <name type="scientific">Aspergillus wentii DTO 134E9</name>
    <dbReference type="NCBI Taxonomy" id="1073089"/>
    <lineage>
        <taxon>Eukaryota</taxon>
        <taxon>Fungi</taxon>
        <taxon>Dikarya</taxon>
        <taxon>Ascomycota</taxon>
        <taxon>Pezizomycotina</taxon>
        <taxon>Eurotiomycetes</taxon>
        <taxon>Eurotiomycetidae</taxon>
        <taxon>Eurotiales</taxon>
        <taxon>Aspergillaceae</taxon>
        <taxon>Aspergillus</taxon>
        <taxon>Aspergillus subgen. Cremei</taxon>
    </lineage>
</organism>
<comment type="similarity">
    <text evidence="1">Belongs to the fatty acyl-CoA reductase family.</text>
</comment>
<dbReference type="InterPro" id="IPR036291">
    <property type="entry name" value="NAD(P)-bd_dom_sf"/>
</dbReference>
<dbReference type="STRING" id="1073089.A0A1L9R3R3"/>
<dbReference type="GO" id="GO:0102965">
    <property type="term" value="F:alcohol-forming long-chain fatty acyl-CoA reductase activity"/>
    <property type="evidence" value="ECO:0007669"/>
    <property type="project" value="UniProtKB-EC"/>
</dbReference>
<comment type="function">
    <text evidence="1">Catalyzes the reduction of fatty acyl-CoA to fatty alcohols.</text>
</comment>
<reference evidence="4" key="1">
    <citation type="journal article" date="2017" name="Genome Biol.">
        <title>Comparative genomics reveals high biological diversity and specific adaptations in the industrially and medically important fungal genus Aspergillus.</title>
        <authorList>
            <person name="de Vries R.P."/>
            <person name="Riley R."/>
            <person name="Wiebenga A."/>
            <person name="Aguilar-Osorio G."/>
            <person name="Amillis S."/>
            <person name="Uchima C.A."/>
            <person name="Anderluh G."/>
            <person name="Asadollahi M."/>
            <person name="Askin M."/>
            <person name="Barry K."/>
            <person name="Battaglia E."/>
            <person name="Bayram O."/>
            <person name="Benocci T."/>
            <person name="Braus-Stromeyer S.A."/>
            <person name="Caldana C."/>
            <person name="Canovas D."/>
            <person name="Cerqueira G.C."/>
            <person name="Chen F."/>
            <person name="Chen W."/>
            <person name="Choi C."/>
            <person name="Clum A."/>
            <person name="Dos Santos R.A."/>
            <person name="Damasio A.R."/>
            <person name="Diallinas G."/>
            <person name="Emri T."/>
            <person name="Fekete E."/>
            <person name="Flipphi M."/>
            <person name="Freyberg S."/>
            <person name="Gallo A."/>
            <person name="Gournas C."/>
            <person name="Habgood R."/>
            <person name="Hainaut M."/>
            <person name="Harispe M.L."/>
            <person name="Henrissat B."/>
            <person name="Hilden K.S."/>
            <person name="Hope R."/>
            <person name="Hossain A."/>
            <person name="Karabika E."/>
            <person name="Karaffa L."/>
            <person name="Karanyi Z."/>
            <person name="Krasevec N."/>
            <person name="Kuo A."/>
            <person name="Kusch H."/>
            <person name="LaButti K."/>
            <person name="Lagendijk E.L."/>
            <person name="Lapidus A."/>
            <person name="Levasseur A."/>
            <person name="Lindquist E."/>
            <person name="Lipzen A."/>
            <person name="Logrieco A.F."/>
            <person name="MacCabe A."/>
            <person name="Maekelae M.R."/>
            <person name="Malavazi I."/>
            <person name="Melin P."/>
            <person name="Meyer V."/>
            <person name="Mielnichuk N."/>
            <person name="Miskei M."/>
            <person name="Molnar A.P."/>
            <person name="Mule G."/>
            <person name="Ngan C.Y."/>
            <person name="Orejas M."/>
            <person name="Orosz E."/>
            <person name="Ouedraogo J.P."/>
            <person name="Overkamp K.M."/>
            <person name="Park H.-S."/>
            <person name="Perrone G."/>
            <person name="Piumi F."/>
            <person name="Punt P.J."/>
            <person name="Ram A.F."/>
            <person name="Ramon A."/>
            <person name="Rauscher S."/>
            <person name="Record E."/>
            <person name="Riano-Pachon D.M."/>
            <person name="Robert V."/>
            <person name="Roehrig J."/>
            <person name="Ruller R."/>
            <person name="Salamov A."/>
            <person name="Salih N.S."/>
            <person name="Samson R.A."/>
            <person name="Sandor E."/>
            <person name="Sanguinetti M."/>
            <person name="Schuetze T."/>
            <person name="Sepcic K."/>
            <person name="Shelest E."/>
            <person name="Sherlock G."/>
            <person name="Sophianopoulou V."/>
            <person name="Squina F.M."/>
            <person name="Sun H."/>
            <person name="Susca A."/>
            <person name="Todd R.B."/>
            <person name="Tsang A."/>
            <person name="Unkles S.E."/>
            <person name="van de Wiele N."/>
            <person name="van Rossen-Uffink D."/>
            <person name="Oliveira J.V."/>
            <person name="Vesth T.C."/>
            <person name="Visser J."/>
            <person name="Yu J.-H."/>
            <person name="Zhou M."/>
            <person name="Andersen M.R."/>
            <person name="Archer D.B."/>
            <person name="Baker S.E."/>
            <person name="Benoit I."/>
            <person name="Brakhage A.A."/>
            <person name="Braus G.H."/>
            <person name="Fischer R."/>
            <person name="Frisvad J.C."/>
            <person name="Goldman G.H."/>
            <person name="Houbraken J."/>
            <person name="Oakley B."/>
            <person name="Pocsi I."/>
            <person name="Scazzocchio C."/>
            <person name="Seiboth B."/>
            <person name="vanKuyk P.A."/>
            <person name="Wortman J."/>
            <person name="Dyer P.S."/>
            <person name="Grigoriev I.V."/>
        </authorList>
    </citation>
    <scope>NUCLEOTIDE SEQUENCE [LARGE SCALE GENOMIC DNA]</scope>
    <source>
        <strain evidence="4">DTO 134E9</strain>
    </source>
</reference>
<evidence type="ECO:0000259" key="2">
    <source>
        <dbReference type="Pfam" id="PF07993"/>
    </source>
</evidence>
<dbReference type="GO" id="GO:0035336">
    <property type="term" value="P:long-chain fatty-acyl-CoA metabolic process"/>
    <property type="evidence" value="ECO:0007669"/>
    <property type="project" value="TreeGrafter"/>
</dbReference>
<evidence type="ECO:0000313" key="3">
    <source>
        <dbReference type="EMBL" id="OJJ29558.1"/>
    </source>
</evidence>
<dbReference type="InterPro" id="IPR026055">
    <property type="entry name" value="FAR"/>
</dbReference>
<dbReference type="PANTHER" id="PTHR11011">
    <property type="entry name" value="MALE STERILITY PROTEIN 2-RELATED"/>
    <property type="match status" value="1"/>
</dbReference>
<dbReference type="OrthoDB" id="429813at2759"/>
<feature type="domain" description="Thioester reductase (TE)" evidence="2">
    <location>
        <begin position="7"/>
        <end position="226"/>
    </location>
</feature>
<evidence type="ECO:0000256" key="1">
    <source>
        <dbReference type="RuleBase" id="RU363097"/>
    </source>
</evidence>
<keyword evidence="1" id="KW-0560">Oxidoreductase</keyword>
<dbReference type="GO" id="GO:0080019">
    <property type="term" value="F:alcohol-forming very long-chain fatty acyl-CoA reductase activity"/>
    <property type="evidence" value="ECO:0007669"/>
    <property type="project" value="InterPro"/>
</dbReference>
<protein>
    <recommendedName>
        <fullName evidence="1">Fatty acyl-CoA reductase</fullName>
        <ecNumber evidence="1">1.2.1.84</ecNumber>
    </recommendedName>
</protein>
<keyword evidence="1" id="KW-0444">Lipid biosynthesis</keyword>
<sequence>MADPQLLTAMDGDMLLPDMGLTSDQVAVLGQADIIFHSASSIALLKPLEKITGPVVVATERLARLALDCERLECFVFVSTAYCNAYLYAEMNGTSGLEVQEASYPLSHGADLDQELQDVLTNNSSSAYRSHNFPWAYAYAKHLTERLLDRLFTPTKKRLMIVRPSIIEPAQCFPYRKFCIPMSTPHIIFSAGLALTLSRTICFSSRFEDPYRQSSIDYVPVDVVVDRLLAHVAHGTNGIVHAVAGPMEFQATWERTIKLRRVPLPVRPGWTKQSWHSEAIHPLGRVYRTIASCRGTSNGSKEWIT</sequence>
<dbReference type="SUPFAM" id="SSF51735">
    <property type="entry name" value="NAD(P)-binding Rossmann-fold domains"/>
    <property type="match status" value="1"/>
</dbReference>
<dbReference type="EC" id="1.2.1.84" evidence="1"/>
<comment type="catalytic activity">
    <reaction evidence="1">
        <text>a long-chain fatty acyl-CoA + 2 NADPH + 2 H(+) = a long-chain primary fatty alcohol + 2 NADP(+) + CoA</text>
        <dbReference type="Rhea" id="RHEA:52716"/>
        <dbReference type="ChEBI" id="CHEBI:15378"/>
        <dbReference type="ChEBI" id="CHEBI:57287"/>
        <dbReference type="ChEBI" id="CHEBI:57783"/>
        <dbReference type="ChEBI" id="CHEBI:58349"/>
        <dbReference type="ChEBI" id="CHEBI:77396"/>
        <dbReference type="ChEBI" id="CHEBI:83139"/>
        <dbReference type="EC" id="1.2.1.84"/>
    </reaction>
</comment>
<name>A0A1L9R3R3_ASPWE</name>